<reference evidence="1" key="1">
    <citation type="submission" date="2022-08" db="EMBL/GenBank/DDBJ databases">
        <title>Genome Sequence of Fusarium decemcellulare.</title>
        <authorList>
            <person name="Buettner E."/>
        </authorList>
    </citation>
    <scope>NUCLEOTIDE SEQUENCE</scope>
    <source>
        <strain evidence="1">Babe19</strain>
    </source>
</reference>
<proteinExistence type="predicted"/>
<sequence length="126" mass="13302">MQTQTSAPVEPLTTGQPESMSVVCDRIKTQPRGVVPKFSNNSAHPRESRMPGVTSAALEDQKASHPTARESGPNNGSEPVGHKVSDTGDNLTPASTKDISRGRHVSLPTPSDRASSHNDRPDVAAP</sequence>
<dbReference type="Proteomes" id="UP001148629">
    <property type="component" value="Unassembled WGS sequence"/>
</dbReference>
<dbReference type="EMBL" id="JANRMS010000095">
    <property type="protein sequence ID" value="KAJ3546945.1"/>
    <property type="molecule type" value="Genomic_DNA"/>
</dbReference>
<comment type="caution">
    <text evidence="1">The sequence shown here is derived from an EMBL/GenBank/DDBJ whole genome shotgun (WGS) entry which is preliminary data.</text>
</comment>
<organism evidence="1 2">
    <name type="scientific">Fusarium decemcellulare</name>
    <dbReference type="NCBI Taxonomy" id="57161"/>
    <lineage>
        <taxon>Eukaryota</taxon>
        <taxon>Fungi</taxon>
        <taxon>Dikarya</taxon>
        <taxon>Ascomycota</taxon>
        <taxon>Pezizomycotina</taxon>
        <taxon>Sordariomycetes</taxon>
        <taxon>Hypocreomycetidae</taxon>
        <taxon>Hypocreales</taxon>
        <taxon>Nectriaceae</taxon>
        <taxon>Fusarium</taxon>
        <taxon>Fusarium decemcellulare species complex</taxon>
    </lineage>
</organism>
<accession>A0ACC1SV88</accession>
<evidence type="ECO:0000313" key="1">
    <source>
        <dbReference type="EMBL" id="KAJ3546945.1"/>
    </source>
</evidence>
<protein>
    <submittedName>
        <fullName evidence="1">Uncharacterized protein</fullName>
    </submittedName>
</protein>
<name>A0ACC1SV88_9HYPO</name>
<evidence type="ECO:0000313" key="2">
    <source>
        <dbReference type="Proteomes" id="UP001148629"/>
    </source>
</evidence>
<gene>
    <name evidence="1" type="ORF">NM208_g1754</name>
</gene>
<keyword evidence="2" id="KW-1185">Reference proteome</keyword>